<keyword evidence="5" id="KW-0336">GPI-anchor</keyword>
<feature type="compositionally biased region" description="Low complexity" evidence="6">
    <location>
        <begin position="387"/>
        <end position="427"/>
    </location>
</feature>
<comment type="similarity">
    <text evidence="2 5">Belongs to the glycosyl hydrolase 72 family.</text>
</comment>
<evidence type="ECO:0000256" key="7">
    <source>
        <dbReference type="SAM" id="Phobius"/>
    </source>
</evidence>
<evidence type="ECO:0000256" key="2">
    <source>
        <dbReference type="ARBA" id="ARBA00007528"/>
    </source>
</evidence>
<comment type="caution">
    <text evidence="8">The sequence shown here is derived from an EMBL/GenBank/DDBJ whole genome shotgun (WGS) entry which is preliminary data.</text>
</comment>
<keyword evidence="7" id="KW-1133">Transmembrane helix</keyword>
<feature type="region of interest" description="Disordered" evidence="6">
    <location>
        <begin position="342"/>
        <end position="362"/>
    </location>
</feature>
<dbReference type="OrthoDB" id="421038at2759"/>
<keyword evidence="3" id="KW-0732">Signal</keyword>
<sequence>MGRRSSRDVGGMWGVGGVARVCVIALGILQGVAALPPITVKGAKFFTSDGDQFYIKGVVYQPSTTGVNNLMDGPQCETDAALIKDLGANLIRVYSVDPTLNHDRCMKAFDDAGIYVLVDMTTPQFSFDRTDPSWTKDLRNAFAQVVDGFQKYDNVLGLIAGNEVVLDEDTTVAAPYVKAAIADMKAYRDAMRYREMPIGYSAADVQELRVPQQDYFDCGNASIAADFFGMNLYSWCGDSSFTESGYDKVYDQIDGYDIPIFLSETGCNTGDTGGRPFTDQVAVLGRQMNDRLSGNIIYEWTQEANNYGLVSYSNDQATGTPKLLADYTNLKSEWATLTPAGIEQSNYNPSLTKRDCPSSSSGVWSVGKNVGLPTLGIDGFQTPTGPRSSTVTQTGSQTGSQRQQGAQASDKTTSSPNSEPTSSGEPAASISAGAIAGIVLGALVVIALILGGILLLLRRRKKRLAEMDNHPSGSDKAVATNGSNDYYGPQYSELATQNNPQELDPSRGYVATMRANELEQHNRDHELHGGRHPQSPQHQSAQLAEAYKPVPQAPVSQAPEPSPYVQAQRKIEIDYLETEEARLRQRREALMGQDGGQQQ</sequence>
<evidence type="ECO:0000313" key="8">
    <source>
        <dbReference type="EMBL" id="KAF2738681.1"/>
    </source>
</evidence>
<evidence type="ECO:0000256" key="5">
    <source>
        <dbReference type="RuleBase" id="RU361209"/>
    </source>
</evidence>
<dbReference type="GO" id="GO:0071970">
    <property type="term" value="P:fungal-type cell wall (1-&gt;3)-beta-D-glucan biosynthetic process"/>
    <property type="evidence" value="ECO:0007669"/>
    <property type="project" value="TreeGrafter"/>
</dbReference>
<dbReference type="Pfam" id="PF03198">
    <property type="entry name" value="Glyco_hydro_72"/>
    <property type="match status" value="1"/>
</dbReference>
<evidence type="ECO:0000256" key="1">
    <source>
        <dbReference type="ARBA" id="ARBA00004609"/>
    </source>
</evidence>
<dbReference type="GO" id="GO:0031505">
    <property type="term" value="P:fungal-type cell wall organization"/>
    <property type="evidence" value="ECO:0007669"/>
    <property type="project" value="TreeGrafter"/>
</dbReference>
<dbReference type="InterPro" id="IPR004886">
    <property type="entry name" value="Glucanosyltransferase"/>
</dbReference>
<evidence type="ECO:0000256" key="3">
    <source>
        <dbReference type="ARBA" id="ARBA00022729"/>
    </source>
</evidence>
<dbReference type="PANTHER" id="PTHR31468">
    <property type="entry name" value="1,3-BETA-GLUCANOSYLTRANSFERASE GAS1"/>
    <property type="match status" value="1"/>
</dbReference>
<keyword evidence="4" id="KW-0325">Glycoprotein</keyword>
<dbReference type="Proteomes" id="UP000799444">
    <property type="component" value="Unassembled WGS sequence"/>
</dbReference>
<keyword evidence="9" id="KW-1185">Reference proteome</keyword>
<dbReference type="EC" id="2.4.1.-" evidence="5"/>
<accession>A0A9P4R930</accession>
<evidence type="ECO:0000313" key="9">
    <source>
        <dbReference type="Proteomes" id="UP000799444"/>
    </source>
</evidence>
<dbReference type="PANTHER" id="PTHR31468:SF8">
    <property type="entry name" value="1,3-BETA-GLUCANOSYLTRANSFERASE GAS2"/>
    <property type="match status" value="1"/>
</dbReference>
<reference evidence="8" key="1">
    <citation type="journal article" date="2020" name="Stud. Mycol.">
        <title>101 Dothideomycetes genomes: a test case for predicting lifestyles and emergence of pathogens.</title>
        <authorList>
            <person name="Haridas S."/>
            <person name="Albert R."/>
            <person name="Binder M."/>
            <person name="Bloem J."/>
            <person name="Labutti K."/>
            <person name="Salamov A."/>
            <person name="Andreopoulos B."/>
            <person name="Baker S."/>
            <person name="Barry K."/>
            <person name="Bills G."/>
            <person name="Bluhm B."/>
            <person name="Cannon C."/>
            <person name="Castanera R."/>
            <person name="Culley D."/>
            <person name="Daum C."/>
            <person name="Ezra D."/>
            <person name="Gonzalez J."/>
            <person name="Henrissat B."/>
            <person name="Kuo A."/>
            <person name="Liang C."/>
            <person name="Lipzen A."/>
            <person name="Lutzoni F."/>
            <person name="Magnuson J."/>
            <person name="Mondo S."/>
            <person name="Nolan M."/>
            <person name="Ohm R."/>
            <person name="Pangilinan J."/>
            <person name="Park H.-J."/>
            <person name="Ramirez L."/>
            <person name="Alfaro M."/>
            <person name="Sun H."/>
            <person name="Tritt A."/>
            <person name="Yoshinaga Y."/>
            <person name="Zwiers L.-H."/>
            <person name="Turgeon B."/>
            <person name="Goodwin S."/>
            <person name="Spatafora J."/>
            <person name="Crous P."/>
            <person name="Grigoriev I."/>
        </authorList>
    </citation>
    <scope>NUCLEOTIDE SEQUENCE</scope>
    <source>
        <strain evidence="8">CBS 125425</strain>
    </source>
</reference>
<dbReference type="Gene3D" id="3.20.20.80">
    <property type="entry name" value="Glycosidases"/>
    <property type="match status" value="1"/>
</dbReference>
<dbReference type="GO" id="GO:0005886">
    <property type="term" value="C:plasma membrane"/>
    <property type="evidence" value="ECO:0007669"/>
    <property type="project" value="UniProtKB-SubCell"/>
</dbReference>
<feature type="region of interest" description="Disordered" evidence="6">
    <location>
        <begin position="466"/>
        <end position="506"/>
    </location>
</feature>
<dbReference type="InterPro" id="IPR017853">
    <property type="entry name" value="GH"/>
</dbReference>
<dbReference type="EMBL" id="ML996107">
    <property type="protein sequence ID" value="KAF2738681.1"/>
    <property type="molecule type" value="Genomic_DNA"/>
</dbReference>
<name>A0A9P4R930_9PLEO</name>
<dbReference type="GO" id="GO:0098552">
    <property type="term" value="C:side of membrane"/>
    <property type="evidence" value="ECO:0007669"/>
    <property type="project" value="UniProtKB-KW"/>
</dbReference>
<feature type="compositionally biased region" description="Polar residues" evidence="6">
    <location>
        <begin position="343"/>
        <end position="362"/>
    </location>
</feature>
<feature type="transmembrane region" description="Helical" evidence="7">
    <location>
        <begin position="12"/>
        <end position="35"/>
    </location>
</feature>
<keyword evidence="5" id="KW-0808">Transferase</keyword>
<feature type="transmembrane region" description="Helical" evidence="7">
    <location>
        <begin position="430"/>
        <end position="457"/>
    </location>
</feature>
<comment type="subcellular location">
    <subcellularLocation>
        <location evidence="1 5">Cell membrane</location>
        <topology evidence="1 5">Lipid-anchor</topology>
        <topology evidence="1 5">GPI-anchor</topology>
    </subcellularLocation>
</comment>
<keyword evidence="5 7" id="KW-0472">Membrane</keyword>
<feature type="region of interest" description="Disordered" evidence="6">
    <location>
        <begin position="524"/>
        <end position="565"/>
    </location>
</feature>
<evidence type="ECO:0000256" key="4">
    <source>
        <dbReference type="ARBA" id="ARBA00023180"/>
    </source>
</evidence>
<dbReference type="SUPFAM" id="SSF51445">
    <property type="entry name" value="(Trans)glycosidases"/>
    <property type="match status" value="1"/>
</dbReference>
<feature type="region of interest" description="Disordered" evidence="6">
    <location>
        <begin position="375"/>
        <end position="427"/>
    </location>
</feature>
<organism evidence="8 9">
    <name type="scientific">Polyplosphaeria fusca</name>
    <dbReference type="NCBI Taxonomy" id="682080"/>
    <lineage>
        <taxon>Eukaryota</taxon>
        <taxon>Fungi</taxon>
        <taxon>Dikarya</taxon>
        <taxon>Ascomycota</taxon>
        <taxon>Pezizomycotina</taxon>
        <taxon>Dothideomycetes</taxon>
        <taxon>Pleosporomycetidae</taxon>
        <taxon>Pleosporales</taxon>
        <taxon>Tetraplosphaeriaceae</taxon>
        <taxon>Polyplosphaeria</taxon>
    </lineage>
</organism>
<dbReference type="GO" id="GO:0042124">
    <property type="term" value="F:1,3-beta-glucanosyltransferase activity"/>
    <property type="evidence" value="ECO:0007669"/>
    <property type="project" value="TreeGrafter"/>
</dbReference>
<keyword evidence="5" id="KW-0449">Lipoprotein</keyword>
<proteinExistence type="inferred from homology"/>
<dbReference type="AlphaFoldDB" id="A0A9P4R930"/>
<comment type="function">
    <text evidence="5">Splits internally a 1,3-beta-glucan molecule and transfers the newly generated reducing end (the donor) to the non-reducing end of another 1,3-beta-glucan molecule (the acceptor) forming a 1,3-beta linkage, resulting in the elongation of 1,3-beta-glucan chains in the cell wall.</text>
</comment>
<protein>
    <recommendedName>
        <fullName evidence="5">1,3-beta-glucanosyltransferase</fullName>
        <ecNumber evidence="5">2.4.1.-</ecNumber>
    </recommendedName>
</protein>
<gene>
    <name evidence="8" type="ORF">EJ04DRAFT_549611</name>
</gene>
<evidence type="ECO:0000256" key="6">
    <source>
        <dbReference type="SAM" id="MobiDB-lite"/>
    </source>
</evidence>
<keyword evidence="7" id="KW-0812">Transmembrane</keyword>